<protein>
    <recommendedName>
        <fullName evidence="2">Adenylate cyclase MASE7 domain-containing protein</fullName>
    </recommendedName>
</protein>
<feature type="transmembrane region" description="Helical" evidence="1">
    <location>
        <begin position="122"/>
        <end position="143"/>
    </location>
</feature>
<dbReference type="EMBL" id="JXXE01000693">
    <property type="protein sequence ID" value="KIZ34135.1"/>
    <property type="molecule type" value="Genomic_DNA"/>
</dbReference>
<comment type="caution">
    <text evidence="3">The sequence shown here is derived from an EMBL/GenBank/DDBJ whole genome shotgun (WGS) entry which is preliminary data.</text>
</comment>
<proteinExistence type="predicted"/>
<dbReference type="Pfam" id="PF20967">
    <property type="entry name" value="MASE7"/>
    <property type="match status" value="1"/>
</dbReference>
<feature type="transmembrane region" description="Helical" evidence="1">
    <location>
        <begin position="20"/>
        <end position="41"/>
    </location>
</feature>
<dbReference type="InterPro" id="IPR048432">
    <property type="entry name" value="MASE7"/>
</dbReference>
<evidence type="ECO:0000313" key="4">
    <source>
        <dbReference type="Proteomes" id="UP000032515"/>
    </source>
</evidence>
<feature type="transmembrane region" description="Helical" evidence="1">
    <location>
        <begin position="47"/>
        <end position="66"/>
    </location>
</feature>
<keyword evidence="1" id="KW-1133">Transmembrane helix</keyword>
<feature type="domain" description="Adenylate cyclase MASE7" evidence="2">
    <location>
        <begin position="24"/>
        <end position="170"/>
    </location>
</feature>
<reference evidence="3 4" key="1">
    <citation type="submission" date="2014-11" db="EMBL/GenBank/DDBJ databases">
        <title>Genomics and ecophysiology of heterotrophic nitrogen fixing bacteria isolated from estuarine surface water.</title>
        <authorList>
            <person name="Bentzon-Tilia M."/>
            <person name="Severin I."/>
            <person name="Hansen L.H."/>
            <person name="Riemann L."/>
        </authorList>
    </citation>
    <scope>NUCLEOTIDE SEQUENCE [LARGE SCALE GENOMIC DNA]</scope>
    <source>
        <strain evidence="3 4">BAL398</strain>
    </source>
</reference>
<accession>A0A0D7E0X9</accession>
<evidence type="ECO:0000313" key="3">
    <source>
        <dbReference type="EMBL" id="KIZ34135.1"/>
    </source>
</evidence>
<feature type="transmembrane region" description="Helical" evidence="1">
    <location>
        <begin position="73"/>
        <end position="94"/>
    </location>
</feature>
<dbReference type="Proteomes" id="UP000032515">
    <property type="component" value="Unassembled WGS sequence"/>
</dbReference>
<dbReference type="AlphaFoldDB" id="A0A0D7E0X9"/>
<evidence type="ECO:0000259" key="2">
    <source>
        <dbReference type="Pfam" id="PF20967"/>
    </source>
</evidence>
<dbReference type="PATRIC" id="fig|1076.23.peg.2041"/>
<evidence type="ECO:0000256" key="1">
    <source>
        <dbReference type="SAM" id="Phobius"/>
    </source>
</evidence>
<keyword evidence="1" id="KW-0472">Membrane</keyword>
<feature type="transmembrane region" description="Helical" evidence="1">
    <location>
        <begin position="155"/>
        <end position="175"/>
    </location>
</feature>
<dbReference type="RefSeq" id="WP_044417906.1">
    <property type="nucleotide sequence ID" value="NZ_JXXE01000693.1"/>
</dbReference>
<organism evidence="3 4">
    <name type="scientific">Rhodopseudomonas palustris</name>
    <dbReference type="NCBI Taxonomy" id="1076"/>
    <lineage>
        <taxon>Bacteria</taxon>
        <taxon>Pseudomonadati</taxon>
        <taxon>Pseudomonadota</taxon>
        <taxon>Alphaproteobacteria</taxon>
        <taxon>Hyphomicrobiales</taxon>
        <taxon>Nitrobacteraceae</taxon>
        <taxon>Rhodopseudomonas</taxon>
    </lineage>
</organism>
<keyword evidence="1" id="KW-0812">Transmembrane</keyword>
<name>A0A0D7E0X9_RHOPL</name>
<gene>
    <name evidence="3" type="ORF">OO17_27270</name>
</gene>
<sequence length="190" mass="20005">MSAKARLLAYASNNDSLAGVGNLIALVLAGNGPFYPIYVALVAGTDGMPWLLLSALSFPFFLMVPAIARRHPLLGRIVLSLVATLNTVFCTWLLGEAAGTELFLLPCAMLASLLFRPSERLLMLLLAGLPVAAYLLLHGNYAAPPHLYSPQASAALFSMNAVSAGMITIFMGIVFSGLRAATPDRTTPAG</sequence>